<dbReference type="Proteomes" id="UP001500610">
    <property type="component" value="Unassembled WGS sequence"/>
</dbReference>
<reference evidence="7" key="1">
    <citation type="journal article" date="2019" name="Int. J. Syst. Evol. Microbiol.">
        <title>The Global Catalogue of Microorganisms (GCM) 10K type strain sequencing project: providing services to taxonomists for standard genome sequencing and annotation.</title>
        <authorList>
            <consortium name="The Broad Institute Genomics Platform"/>
            <consortium name="The Broad Institute Genome Sequencing Center for Infectious Disease"/>
            <person name="Wu L."/>
            <person name="Ma J."/>
        </authorList>
    </citation>
    <scope>NUCLEOTIDE SEQUENCE [LARGE SCALE GENOMIC DNA]</scope>
    <source>
        <strain evidence="7">JCM 17657</strain>
    </source>
</reference>
<keyword evidence="7" id="KW-1185">Reference proteome</keyword>
<dbReference type="InterPro" id="IPR011711">
    <property type="entry name" value="GntR_C"/>
</dbReference>
<dbReference type="RefSeq" id="WP_226026919.1">
    <property type="nucleotide sequence ID" value="NZ_BAABIV010000028.1"/>
</dbReference>
<sequence length="237" mass="25769">MGGGRRPARDTGPSRGEEARQQALTHLRRAILHGDMVPGQRLVEPELADRFDVTRTGVRAALIDLAAEGLVERAPHRSSRVRVVPPTELVAITECRMVLEGLCAAKAAADPVEGQLAALEDLGAALTKAAEAGDLPTYSELDIELHACVREFSGQRAAVELLDRLSTRPMPERLRSLSRPGRLRQSLREHLAVIEAITARDPRAAEEAARAHLRQVVATLRPRQLHQADPTNEGAGR</sequence>
<dbReference type="EMBL" id="BAABIV010000028">
    <property type="protein sequence ID" value="GAA5003861.1"/>
    <property type="molecule type" value="Genomic_DNA"/>
</dbReference>
<dbReference type="PROSITE" id="PS50949">
    <property type="entry name" value="HTH_GNTR"/>
    <property type="match status" value="1"/>
</dbReference>
<evidence type="ECO:0000256" key="2">
    <source>
        <dbReference type="ARBA" id="ARBA00023125"/>
    </source>
</evidence>
<dbReference type="Gene3D" id="1.10.10.10">
    <property type="entry name" value="Winged helix-like DNA-binding domain superfamily/Winged helix DNA-binding domain"/>
    <property type="match status" value="1"/>
</dbReference>
<dbReference type="PANTHER" id="PTHR43537">
    <property type="entry name" value="TRANSCRIPTIONAL REGULATOR, GNTR FAMILY"/>
    <property type="match status" value="1"/>
</dbReference>
<feature type="domain" description="HTH gntR-type" evidence="5">
    <location>
        <begin position="17"/>
        <end position="84"/>
    </location>
</feature>
<dbReference type="SMART" id="SM00345">
    <property type="entry name" value="HTH_GNTR"/>
    <property type="match status" value="1"/>
</dbReference>
<evidence type="ECO:0000259" key="5">
    <source>
        <dbReference type="PROSITE" id="PS50949"/>
    </source>
</evidence>
<dbReference type="Pfam" id="PF00392">
    <property type="entry name" value="GntR"/>
    <property type="match status" value="1"/>
</dbReference>
<organism evidence="6 7">
    <name type="scientific">Streptomyces hyderabadensis</name>
    <dbReference type="NCBI Taxonomy" id="598549"/>
    <lineage>
        <taxon>Bacteria</taxon>
        <taxon>Bacillati</taxon>
        <taxon>Actinomycetota</taxon>
        <taxon>Actinomycetes</taxon>
        <taxon>Kitasatosporales</taxon>
        <taxon>Streptomycetaceae</taxon>
        <taxon>Streptomyces</taxon>
    </lineage>
</organism>
<evidence type="ECO:0000256" key="3">
    <source>
        <dbReference type="ARBA" id="ARBA00023163"/>
    </source>
</evidence>
<evidence type="ECO:0000256" key="1">
    <source>
        <dbReference type="ARBA" id="ARBA00023015"/>
    </source>
</evidence>
<dbReference type="InterPro" id="IPR036388">
    <property type="entry name" value="WH-like_DNA-bd_sf"/>
</dbReference>
<keyword evidence="2" id="KW-0238">DNA-binding</keyword>
<dbReference type="SUPFAM" id="SSF48008">
    <property type="entry name" value="GntR ligand-binding domain-like"/>
    <property type="match status" value="1"/>
</dbReference>
<keyword evidence="1" id="KW-0805">Transcription regulation</keyword>
<dbReference type="CDD" id="cd07377">
    <property type="entry name" value="WHTH_GntR"/>
    <property type="match status" value="1"/>
</dbReference>
<dbReference type="InterPro" id="IPR000524">
    <property type="entry name" value="Tscrpt_reg_HTH_GntR"/>
</dbReference>
<feature type="region of interest" description="Disordered" evidence="4">
    <location>
        <begin position="1"/>
        <end position="20"/>
    </location>
</feature>
<gene>
    <name evidence="6" type="ORF">GCM10023257_56190</name>
</gene>
<comment type="caution">
    <text evidence="6">The sequence shown here is derived from an EMBL/GenBank/DDBJ whole genome shotgun (WGS) entry which is preliminary data.</text>
</comment>
<dbReference type="PANTHER" id="PTHR43537:SF24">
    <property type="entry name" value="GLUCONATE OPERON TRANSCRIPTIONAL REPRESSOR"/>
    <property type="match status" value="1"/>
</dbReference>
<evidence type="ECO:0000313" key="7">
    <source>
        <dbReference type="Proteomes" id="UP001500610"/>
    </source>
</evidence>
<protein>
    <submittedName>
        <fullName evidence="6">GntR family transcriptional regulator</fullName>
    </submittedName>
</protein>
<dbReference type="InterPro" id="IPR008920">
    <property type="entry name" value="TF_FadR/GntR_C"/>
</dbReference>
<dbReference type="Gene3D" id="1.20.120.530">
    <property type="entry name" value="GntR ligand-binding domain-like"/>
    <property type="match status" value="1"/>
</dbReference>
<proteinExistence type="predicted"/>
<dbReference type="InterPro" id="IPR036390">
    <property type="entry name" value="WH_DNA-bd_sf"/>
</dbReference>
<dbReference type="Pfam" id="PF07729">
    <property type="entry name" value="FCD"/>
    <property type="match status" value="1"/>
</dbReference>
<dbReference type="SUPFAM" id="SSF46785">
    <property type="entry name" value="Winged helix' DNA-binding domain"/>
    <property type="match status" value="1"/>
</dbReference>
<name>A0ABP9INB8_9ACTN</name>
<dbReference type="SMART" id="SM00895">
    <property type="entry name" value="FCD"/>
    <property type="match status" value="1"/>
</dbReference>
<evidence type="ECO:0000313" key="6">
    <source>
        <dbReference type="EMBL" id="GAA5003861.1"/>
    </source>
</evidence>
<accession>A0ABP9INB8</accession>
<evidence type="ECO:0000256" key="4">
    <source>
        <dbReference type="SAM" id="MobiDB-lite"/>
    </source>
</evidence>
<keyword evidence="3" id="KW-0804">Transcription</keyword>